<feature type="site" description="Interaction with substrate tRNA" evidence="10">
    <location>
        <position position="102"/>
    </location>
</feature>
<dbReference type="InterPro" id="IPR027417">
    <property type="entry name" value="P-loop_NTPase"/>
</dbReference>
<name>A0A3T0D5K2_9FIRM</name>
<reference evidence="14 15" key="1">
    <citation type="submission" date="2018-12" db="EMBL/GenBank/DDBJ databases">
        <title>Genome sequence from the cellulolytic species, Caldicellulosiruptor changbaiensis.</title>
        <authorList>
            <person name="Blumer-Schuette S.E."/>
            <person name="Mendoza C."/>
        </authorList>
    </citation>
    <scope>NUCLEOTIDE SEQUENCE [LARGE SCALE GENOMIC DNA]</scope>
    <source>
        <strain evidence="14 15">CBS-Z</strain>
    </source>
</reference>
<dbReference type="Gene3D" id="3.40.50.300">
    <property type="entry name" value="P-loop containing nucleotide triphosphate hydrolases"/>
    <property type="match status" value="1"/>
</dbReference>
<dbReference type="SUPFAM" id="SSF52540">
    <property type="entry name" value="P-loop containing nucleoside triphosphate hydrolases"/>
    <property type="match status" value="2"/>
</dbReference>
<keyword evidence="5 10" id="KW-0819">tRNA processing</keyword>
<evidence type="ECO:0000256" key="8">
    <source>
        <dbReference type="ARBA" id="ARBA00022842"/>
    </source>
</evidence>
<evidence type="ECO:0000256" key="5">
    <source>
        <dbReference type="ARBA" id="ARBA00022694"/>
    </source>
</evidence>
<evidence type="ECO:0000313" key="14">
    <source>
        <dbReference type="EMBL" id="AZT90212.1"/>
    </source>
</evidence>
<evidence type="ECO:0000256" key="2">
    <source>
        <dbReference type="ARBA" id="ARBA00003213"/>
    </source>
</evidence>
<dbReference type="GO" id="GO:0052381">
    <property type="term" value="F:tRNA dimethylallyltransferase activity"/>
    <property type="evidence" value="ECO:0007669"/>
    <property type="project" value="UniProtKB-UniRule"/>
</dbReference>
<comment type="subunit">
    <text evidence="10">Monomer.</text>
</comment>
<feature type="region of interest" description="Interaction with substrate tRNA" evidence="10">
    <location>
        <begin position="36"/>
        <end position="39"/>
    </location>
</feature>
<comment type="cofactor">
    <cofactor evidence="1 10">
        <name>Mg(2+)</name>
        <dbReference type="ChEBI" id="CHEBI:18420"/>
    </cofactor>
</comment>
<evidence type="ECO:0000256" key="9">
    <source>
        <dbReference type="ARBA" id="ARBA00049563"/>
    </source>
</evidence>
<evidence type="ECO:0000313" key="15">
    <source>
        <dbReference type="Proteomes" id="UP000282930"/>
    </source>
</evidence>
<dbReference type="Pfam" id="PF01715">
    <property type="entry name" value="IPPT"/>
    <property type="match status" value="1"/>
</dbReference>
<dbReference type="Proteomes" id="UP000282930">
    <property type="component" value="Chromosome"/>
</dbReference>
<evidence type="ECO:0000256" key="13">
    <source>
        <dbReference type="RuleBase" id="RU003785"/>
    </source>
</evidence>
<gene>
    <name evidence="10 14" type="primary">miaA</name>
    <name evidence="14" type="ORF">ELD05_05925</name>
</gene>
<dbReference type="RefSeq" id="WP_127351702.1">
    <property type="nucleotide sequence ID" value="NZ_CP034791.1"/>
</dbReference>
<sequence>MQKIPLIVIAGLTATGKTDVAIELAQLIDGEIVSADSMCVYKYMDIGTAKPTKEQRQIVKHYVIDVVYPDEDYNVALFQKDATKAIDEIYQKGKIPLLVGGTGFYIKSIVDEIEFPEMGDSKQVRQNLYKELDEKGNMYLYEMLKNIDSKAAQSVHPNNVKRVIRYLEIYFLTGKKPTDFLDKVRKKGSKKYNILPLCFVMERSLLKERIDTRVEKMFKMGLVNEVKMLLEMGYSKDLKSMQGLGYKQVIPYIEGKITLDEAKEELKLRTKQFAKRQSIWFKYQGDFIFLDVGNLEFKEVVKKCFELCKSVV</sequence>
<dbReference type="Gene3D" id="1.10.20.140">
    <property type="match status" value="1"/>
</dbReference>
<dbReference type="GO" id="GO:0005524">
    <property type="term" value="F:ATP binding"/>
    <property type="evidence" value="ECO:0007669"/>
    <property type="project" value="UniProtKB-UniRule"/>
</dbReference>
<keyword evidence="6 10" id="KW-0547">Nucleotide-binding</keyword>
<accession>A0A3T0D5K2</accession>
<comment type="catalytic activity">
    <reaction evidence="9 10 11">
        <text>adenosine(37) in tRNA + dimethylallyl diphosphate = N(6)-dimethylallyladenosine(37) in tRNA + diphosphate</text>
        <dbReference type="Rhea" id="RHEA:26482"/>
        <dbReference type="Rhea" id="RHEA-COMP:10162"/>
        <dbReference type="Rhea" id="RHEA-COMP:10375"/>
        <dbReference type="ChEBI" id="CHEBI:33019"/>
        <dbReference type="ChEBI" id="CHEBI:57623"/>
        <dbReference type="ChEBI" id="CHEBI:74411"/>
        <dbReference type="ChEBI" id="CHEBI:74415"/>
        <dbReference type="EC" id="2.5.1.75"/>
    </reaction>
</comment>
<dbReference type="AlphaFoldDB" id="A0A3T0D5K2"/>
<keyword evidence="4 10" id="KW-0808">Transferase</keyword>
<dbReference type="HAMAP" id="MF_00185">
    <property type="entry name" value="IPP_trans"/>
    <property type="match status" value="1"/>
</dbReference>
<keyword evidence="15" id="KW-1185">Reference proteome</keyword>
<dbReference type="PANTHER" id="PTHR11088:SF60">
    <property type="entry name" value="TRNA DIMETHYLALLYLTRANSFERASE"/>
    <property type="match status" value="1"/>
</dbReference>
<organism evidence="14 15">
    <name type="scientific">Caldicellulosiruptor changbaiensis</name>
    <dbReference type="NCBI Taxonomy" id="1222016"/>
    <lineage>
        <taxon>Bacteria</taxon>
        <taxon>Bacillati</taxon>
        <taxon>Bacillota</taxon>
        <taxon>Bacillota incertae sedis</taxon>
        <taxon>Caldicellulosiruptorales</taxon>
        <taxon>Caldicellulosiruptoraceae</taxon>
        <taxon>Caldicellulosiruptor</taxon>
    </lineage>
</organism>
<protein>
    <recommendedName>
        <fullName evidence="10">tRNA dimethylallyltransferase</fullName>
        <ecNumber evidence="10">2.5.1.75</ecNumber>
    </recommendedName>
    <alternativeName>
        <fullName evidence="10">Dimethylallyl diphosphate:tRNA dimethylallyltransferase</fullName>
        <shortName evidence="10">DMAPP:tRNA dimethylallyltransferase</shortName>
        <shortName evidence="10">DMATase</shortName>
    </alternativeName>
    <alternativeName>
        <fullName evidence="10">Isopentenyl-diphosphate:tRNA isopentenyltransferase</fullName>
        <shortName evidence="10">IPP transferase</shortName>
        <shortName evidence="10">IPPT</shortName>
        <shortName evidence="10">IPTase</shortName>
    </alternativeName>
</protein>
<evidence type="ECO:0000256" key="11">
    <source>
        <dbReference type="RuleBase" id="RU003783"/>
    </source>
</evidence>
<dbReference type="NCBIfam" id="TIGR00174">
    <property type="entry name" value="miaA"/>
    <property type="match status" value="1"/>
</dbReference>
<dbReference type="PANTHER" id="PTHR11088">
    <property type="entry name" value="TRNA DIMETHYLALLYLTRANSFERASE"/>
    <property type="match status" value="1"/>
</dbReference>
<dbReference type="EMBL" id="CP034791">
    <property type="protein sequence ID" value="AZT90212.1"/>
    <property type="molecule type" value="Genomic_DNA"/>
</dbReference>
<dbReference type="GO" id="GO:0006400">
    <property type="term" value="P:tRNA modification"/>
    <property type="evidence" value="ECO:0007669"/>
    <property type="project" value="TreeGrafter"/>
</dbReference>
<evidence type="ECO:0000256" key="6">
    <source>
        <dbReference type="ARBA" id="ARBA00022741"/>
    </source>
</evidence>
<feature type="binding site" evidence="10">
    <location>
        <begin position="11"/>
        <end position="18"/>
    </location>
    <ligand>
        <name>ATP</name>
        <dbReference type="ChEBI" id="CHEBI:30616"/>
    </ligand>
</feature>
<comment type="function">
    <text evidence="2 10 12">Catalyzes the transfer of a dimethylallyl group onto the adenine at position 37 in tRNAs that read codons beginning with uridine, leading to the formation of N6-(dimethylallyl)adenosine (i(6)A).</text>
</comment>
<feature type="site" description="Interaction with substrate tRNA" evidence="10">
    <location>
        <position position="125"/>
    </location>
</feature>
<evidence type="ECO:0000256" key="7">
    <source>
        <dbReference type="ARBA" id="ARBA00022840"/>
    </source>
</evidence>
<comment type="similarity">
    <text evidence="3 10 13">Belongs to the IPP transferase family.</text>
</comment>
<dbReference type="InterPro" id="IPR018022">
    <property type="entry name" value="IPT"/>
</dbReference>
<evidence type="ECO:0000256" key="3">
    <source>
        <dbReference type="ARBA" id="ARBA00005842"/>
    </source>
</evidence>
<evidence type="ECO:0000256" key="4">
    <source>
        <dbReference type="ARBA" id="ARBA00022679"/>
    </source>
</evidence>
<dbReference type="KEGG" id="ccha:ELD05_05925"/>
<evidence type="ECO:0000256" key="10">
    <source>
        <dbReference type="HAMAP-Rule" id="MF_00185"/>
    </source>
</evidence>
<evidence type="ECO:0000256" key="12">
    <source>
        <dbReference type="RuleBase" id="RU003784"/>
    </source>
</evidence>
<keyword evidence="8 10" id="KW-0460">Magnesium</keyword>
<comment type="caution">
    <text evidence="10">Lacks conserved residue(s) required for the propagation of feature annotation.</text>
</comment>
<proteinExistence type="inferred from homology"/>
<feature type="binding site" evidence="10">
    <location>
        <begin position="13"/>
        <end position="18"/>
    </location>
    <ligand>
        <name>substrate</name>
    </ligand>
</feature>
<dbReference type="InterPro" id="IPR039657">
    <property type="entry name" value="Dimethylallyltransferase"/>
</dbReference>
<dbReference type="EC" id="2.5.1.75" evidence="10"/>
<evidence type="ECO:0000256" key="1">
    <source>
        <dbReference type="ARBA" id="ARBA00001946"/>
    </source>
</evidence>
<keyword evidence="7 10" id="KW-0067">ATP-binding</keyword>